<feature type="domain" description="Fibronectin type-III" evidence="3">
    <location>
        <begin position="600"/>
        <end position="696"/>
    </location>
</feature>
<dbReference type="InterPro" id="IPR050964">
    <property type="entry name" value="Striated_Muscle_Regulatory"/>
</dbReference>
<protein>
    <submittedName>
        <fullName evidence="4">Unannotated protein</fullName>
    </submittedName>
</protein>
<organism evidence="4">
    <name type="scientific">freshwater metagenome</name>
    <dbReference type="NCBI Taxonomy" id="449393"/>
    <lineage>
        <taxon>unclassified sequences</taxon>
        <taxon>metagenomes</taxon>
        <taxon>ecological metagenomes</taxon>
    </lineage>
</organism>
<dbReference type="CDD" id="cd00063">
    <property type="entry name" value="FN3"/>
    <property type="match status" value="11"/>
</dbReference>
<evidence type="ECO:0000256" key="2">
    <source>
        <dbReference type="SAM" id="MobiDB-lite"/>
    </source>
</evidence>
<feature type="domain" description="Fibronectin type-III" evidence="3">
    <location>
        <begin position="985"/>
        <end position="1079"/>
    </location>
</feature>
<dbReference type="SMART" id="SM00060">
    <property type="entry name" value="FN3"/>
    <property type="match status" value="12"/>
</dbReference>
<feature type="domain" description="Fibronectin type-III" evidence="3">
    <location>
        <begin position="126"/>
        <end position="217"/>
    </location>
</feature>
<dbReference type="PANTHER" id="PTHR13817:SF73">
    <property type="entry name" value="FIBRONECTIN TYPE-III DOMAIN-CONTAINING PROTEIN"/>
    <property type="match status" value="1"/>
</dbReference>
<dbReference type="SUPFAM" id="SSF49265">
    <property type="entry name" value="Fibronectin type III"/>
    <property type="match status" value="7"/>
</dbReference>
<dbReference type="AlphaFoldDB" id="A0A6J7QVM5"/>
<feature type="region of interest" description="Disordered" evidence="2">
    <location>
        <begin position="1"/>
        <end position="22"/>
    </location>
</feature>
<dbReference type="PRINTS" id="PR00014">
    <property type="entry name" value="FNTYPEIII"/>
</dbReference>
<feature type="domain" description="Fibronectin type-III" evidence="3">
    <location>
        <begin position="315"/>
        <end position="411"/>
    </location>
</feature>
<evidence type="ECO:0000256" key="1">
    <source>
        <dbReference type="ARBA" id="ARBA00022737"/>
    </source>
</evidence>
<dbReference type="InterPro" id="IPR036116">
    <property type="entry name" value="FN3_sf"/>
</dbReference>
<feature type="domain" description="Fibronectin type-III" evidence="3">
    <location>
        <begin position="886"/>
        <end position="984"/>
    </location>
</feature>
<dbReference type="Pfam" id="PF00041">
    <property type="entry name" value="fn3"/>
    <property type="match status" value="10"/>
</dbReference>
<feature type="domain" description="Fibronectin type-III" evidence="3">
    <location>
        <begin position="697"/>
        <end position="789"/>
    </location>
</feature>
<dbReference type="Gene3D" id="2.60.40.10">
    <property type="entry name" value="Immunoglobulins"/>
    <property type="match status" value="12"/>
</dbReference>
<reference evidence="4" key="1">
    <citation type="submission" date="2020-05" db="EMBL/GenBank/DDBJ databases">
        <authorList>
            <person name="Chiriac C."/>
            <person name="Salcher M."/>
            <person name="Ghai R."/>
            <person name="Kavagutti S V."/>
        </authorList>
    </citation>
    <scope>NUCLEOTIDE SEQUENCE</scope>
</reference>
<dbReference type="EMBL" id="CAFBPN010000043">
    <property type="protein sequence ID" value="CAB5021790.1"/>
    <property type="molecule type" value="Genomic_DNA"/>
</dbReference>
<evidence type="ECO:0000259" key="3">
    <source>
        <dbReference type="PROSITE" id="PS50853"/>
    </source>
</evidence>
<proteinExistence type="predicted"/>
<dbReference type="EMBL" id="CAFBQU010000097">
    <property type="protein sequence ID" value="CAB5068357.1"/>
    <property type="molecule type" value="Genomic_DNA"/>
</dbReference>
<feature type="domain" description="Fibronectin type-III" evidence="3">
    <location>
        <begin position="24"/>
        <end position="123"/>
    </location>
</feature>
<feature type="domain" description="Fibronectin type-III" evidence="3">
    <location>
        <begin position="790"/>
        <end position="885"/>
    </location>
</feature>
<evidence type="ECO:0000313" key="5">
    <source>
        <dbReference type="EMBL" id="CAB5068357.1"/>
    </source>
</evidence>
<feature type="domain" description="Fibronectin type-III" evidence="3">
    <location>
        <begin position="412"/>
        <end position="505"/>
    </location>
</feature>
<gene>
    <name evidence="4" type="ORF">UFOPK4098_00912</name>
    <name evidence="5" type="ORF">UFOPK4347_01771</name>
</gene>
<keyword evidence="1" id="KW-0677">Repeat</keyword>
<dbReference type="InterPro" id="IPR013783">
    <property type="entry name" value="Ig-like_fold"/>
</dbReference>
<sequence length="1193" mass="120684">MNDARTGSYSARSSEVTPRTVPGIPTNATAVANNIGGVKIDWSAPTSDGGAAISDYQVTICVATDCTNYGVNISTGNQLTYTVPETPTRTMVGYRWSFLVRAVNVAGPGAQTALIGPVDPKRVANAPSNVVATVDNSGGVGVTWTAPSSNGANITDYIVQYCTGGTCTTYNDGTSATASASVAGLVKGTPYTFKVAAVNTAGTSAYSLPSSAVTPRTVPEPPTDATAVVNNTGGVVVSWTAPTDNGGNAISDYTVQSCVGGTCTSFAHSPASTATSQTVTGLTKGTSYTFKVAAVNAAGTSLFANAAAAAIPRSISGDPTDLVGTAGNAQVALTWRAPVATNGSAISNYIVQSCITTTCSAVAHEVSATPALTVTGLSNGTAYTFKVAAVNEAGTSGYVTSLAYTPRTVPDAPTGVTATPDSTGGIVVAWTAPQFNGGSAITDYTVQSCLSTTCTTFTRSASTSTSATVTGLTKGTSYTFQVAAVNVAGTGLYAKASGSGATPRAVPGTPTNLAGVVGNAQVALTWTAPANNGDEISDYEVKWCLGASCTAFAHTASADTSITVNNLTNGSAYTFQVAAKNAAGTGTAAVSGSLTPRTVPTAPLSVLGTVGNQQVALSWNVPTSNGGAAISDYIVQSCTGGTCTTFNDGTGTVTSATVTGLTNGTAYTFQVAAKNIAGDGPYSTASTSITPRTVPDAPTAVTATADNTGGIDVSWSAPSNNGGASITDYTLQSCISSTCTTVSRSLSTDTSTKVSGLVKGTAYTFQVAAVNVAGTSLYSTKSAAATPRAVAGTPTDIVGVVGNTQVVLTWIAPASNGAAVTDYVVQSCISSSCSTFAHNASAVAGITVTGLTNGTIYTFKISAVNLAGTGSAGTSSAYTPRTVPNAPTNVRAVPDNTTGIDVSWTAPANNGGSAITDYVVEYATANTDYVVFADGVGTGTSAKVTGLTQGVEYIFRVAAKNIAGQGAYSEISDYAKAIARTVPGAPTATASPTRDGAIQLEWNFVSSETDGGSEITWYDVEWAKVGESIWSSAPYRYRTTLVKGLDIGKQYKFRTTATNAAGKGKYSQEVIAIPQIPPKSVTNLTSELTSSNGDQRLKLTWAAPLDTGGAALTAYYLAYCSTTSNVCDALPTVFPRNNVLATTITFNVQPGSYRYYVSAVNPVGVEKCTDDIRCGTSIPVDVAEKNPLLVKSD</sequence>
<feature type="compositionally biased region" description="Polar residues" evidence="2">
    <location>
        <begin position="1"/>
        <end position="17"/>
    </location>
</feature>
<dbReference type="PROSITE" id="PS50853">
    <property type="entry name" value="FN3"/>
    <property type="match status" value="12"/>
</dbReference>
<name>A0A6J7QVM5_9ZZZZ</name>
<feature type="domain" description="Fibronectin type-III" evidence="3">
    <location>
        <begin position="1080"/>
        <end position="1181"/>
    </location>
</feature>
<feature type="domain" description="Fibronectin type-III" evidence="3">
    <location>
        <begin position="506"/>
        <end position="599"/>
    </location>
</feature>
<dbReference type="PANTHER" id="PTHR13817">
    <property type="entry name" value="TITIN"/>
    <property type="match status" value="1"/>
</dbReference>
<evidence type="ECO:0000313" key="4">
    <source>
        <dbReference type="EMBL" id="CAB5021790.1"/>
    </source>
</evidence>
<accession>A0A6J7QVM5</accession>
<feature type="domain" description="Fibronectin type-III" evidence="3">
    <location>
        <begin position="221"/>
        <end position="314"/>
    </location>
</feature>
<dbReference type="InterPro" id="IPR003961">
    <property type="entry name" value="FN3_dom"/>
</dbReference>